<reference evidence="1" key="1">
    <citation type="submission" date="2021-11" db="EMBL/GenBank/DDBJ databases">
        <title>Fusarium solani-melongenae Genome sequencing and assembly.</title>
        <authorList>
            <person name="Xie S."/>
            <person name="Huang L."/>
            <person name="Zhang X."/>
        </authorList>
    </citation>
    <scope>NUCLEOTIDE SEQUENCE</scope>
    <source>
        <strain evidence="1">CRI 24-3</strain>
    </source>
</reference>
<sequence>MSRYTGPPASTSVFVDIWVAPANVSAFLQAIKPLNDFVLAEPENRDYTTYQSVETPGYFKLVENWNAPVDWLMSLILGSETASTLSSRGVHLFPVTNYSSAPVNDTSGGNSTLQQVSAYELYSAPFGSSPDKVFAEQDRNPYVGGEFVWTGFDYIGEPTPYYSAWSSYSGIVDLAGFKKDRSWLYQTRWRPDERIAHILPHWTWPERVGELTPVHVFSEADEAEPFLNGSSNKR</sequence>
<protein>
    <submittedName>
        <fullName evidence="1">Uncharacterized protein</fullName>
    </submittedName>
</protein>
<accession>A0ACD3ZNQ8</accession>
<name>A0ACD3ZNQ8_FUSSC</name>
<organism evidence="1 2">
    <name type="scientific">Fusarium solani subsp. cucurbitae</name>
    <name type="common">Neocosmosporum cucurbitae</name>
    <dbReference type="NCBI Taxonomy" id="2747967"/>
    <lineage>
        <taxon>Eukaryota</taxon>
        <taxon>Fungi</taxon>
        <taxon>Dikarya</taxon>
        <taxon>Ascomycota</taxon>
        <taxon>Pezizomycotina</taxon>
        <taxon>Sordariomycetes</taxon>
        <taxon>Hypocreomycetidae</taxon>
        <taxon>Hypocreales</taxon>
        <taxon>Nectriaceae</taxon>
        <taxon>Fusarium</taxon>
        <taxon>Fusarium solani species complex</taxon>
    </lineage>
</organism>
<evidence type="ECO:0000313" key="1">
    <source>
        <dbReference type="EMBL" id="UPL02960.1"/>
    </source>
</evidence>
<gene>
    <name evidence="1" type="ORF">LCI18_013894</name>
</gene>
<keyword evidence="2" id="KW-1185">Reference proteome</keyword>
<evidence type="ECO:0000313" key="2">
    <source>
        <dbReference type="Proteomes" id="UP000830768"/>
    </source>
</evidence>
<proteinExistence type="predicted"/>
<dbReference type="Proteomes" id="UP000830768">
    <property type="component" value="Chromosome 12"/>
</dbReference>
<dbReference type="EMBL" id="CP090040">
    <property type="protein sequence ID" value="UPL02960.1"/>
    <property type="molecule type" value="Genomic_DNA"/>
</dbReference>